<evidence type="ECO:0000313" key="2">
    <source>
        <dbReference type="EMBL" id="SMC95293.1"/>
    </source>
</evidence>
<sequence length="150" mass="17113">MQVFRIALAKYATGLNASGRAARWNPNDIEVIYTAGSRSLACLENVVHRNQAGLNHLFKVMTIVIPDDICILTIEQKNLPVNWSEFNQMPITQKLGEDWIKEKKSAILKVPSSIINAEFNYLVNPLHHDFKSIKLLKSETFVFDKRIKMS</sequence>
<dbReference type="EMBL" id="FWYB01000006">
    <property type="protein sequence ID" value="SMC95293.1"/>
    <property type="molecule type" value="Genomic_DNA"/>
</dbReference>
<dbReference type="SMART" id="SM00953">
    <property type="entry name" value="RES"/>
    <property type="match status" value="1"/>
</dbReference>
<dbReference type="InterPro" id="IPR014914">
    <property type="entry name" value="RES_dom"/>
</dbReference>
<dbReference type="STRING" id="475255.SAMN04488101_106213"/>
<dbReference type="Pfam" id="PF08808">
    <property type="entry name" value="RES"/>
    <property type="match status" value="1"/>
</dbReference>
<reference evidence="2 3" key="1">
    <citation type="submission" date="2017-04" db="EMBL/GenBank/DDBJ databases">
        <authorList>
            <person name="Afonso C.L."/>
            <person name="Miller P.J."/>
            <person name="Scott M.A."/>
            <person name="Spackman E."/>
            <person name="Goraichik I."/>
            <person name="Dimitrov K.M."/>
            <person name="Suarez D.L."/>
            <person name="Swayne D.E."/>
        </authorList>
    </citation>
    <scope>NUCLEOTIDE SEQUENCE [LARGE SCALE GENOMIC DNA]</scope>
    <source>
        <strain evidence="2 3">DSM 19625</strain>
    </source>
</reference>
<dbReference type="RefSeq" id="WP_084289813.1">
    <property type="nucleotide sequence ID" value="NZ_FWYB01000006.1"/>
</dbReference>
<evidence type="ECO:0000259" key="1">
    <source>
        <dbReference type="SMART" id="SM00953"/>
    </source>
</evidence>
<feature type="domain" description="RES" evidence="1">
    <location>
        <begin position="11"/>
        <end position="137"/>
    </location>
</feature>
<organism evidence="2 3">
    <name type="scientific">Pedobacter nyackensis</name>
    <dbReference type="NCBI Taxonomy" id="475255"/>
    <lineage>
        <taxon>Bacteria</taxon>
        <taxon>Pseudomonadati</taxon>
        <taxon>Bacteroidota</taxon>
        <taxon>Sphingobacteriia</taxon>
        <taxon>Sphingobacteriales</taxon>
        <taxon>Sphingobacteriaceae</taxon>
        <taxon>Pedobacter</taxon>
    </lineage>
</organism>
<proteinExistence type="predicted"/>
<dbReference type="Proteomes" id="UP000192678">
    <property type="component" value="Unassembled WGS sequence"/>
</dbReference>
<gene>
    <name evidence="2" type="ORF">SAMN04488101_106213</name>
</gene>
<accession>A0A1W2DD30</accession>
<keyword evidence="3" id="KW-1185">Reference proteome</keyword>
<dbReference type="AlphaFoldDB" id="A0A1W2DD30"/>
<protein>
    <submittedName>
        <fullName evidence="2">RES domain-containing protein</fullName>
    </submittedName>
</protein>
<dbReference type="OrthoDB" id="9789501at2"/>
<evidence type="ECO:0000313" key="3">
    <source>
        <dbReference type="Proteomes" id="UP000192678"/>
    </source>
</evidence>
<name>A0A1W2DD30_9SPHI</name>